<sequence length="124" mass="14177">MEEVARKLSKNELPCVDAEARLYFRDVLDHVRRVETMASGLRDLLSSVFEFSNLIEQQRTGAITRQLAAWAAILAVPTAIAGIYGMNFEHMPELRSPYGYPITIGVILTICSALYWRFRKARWL</sequence>
<evidence type="ECO:0000256" key="1">
    <source>
        <dbReference type="ARBA" id="ARBA00004651"/>
    </source>
</evidence>
<evidence type="ECO:0000256" key="9">
    <source>
        <dbReference type="ARBA" id="ARBA00023136"/>
    </source>
</evidence>
<dbReference type="Proteomes" id="UP000248614">
    <property type="component" value="Unassembled WGS sequence"/>
</dbReference>
<dbReference type="SUPFAM" id="SSF144083">
    <property type="entry name" value="Magnesium transport protein CorA, transmembrane region"/>
    <property type="match status" value="1"/>
</dbReference>
<dbReference type="GO" id="GO:0005886">
    <property type="term" value="C:plasma membrane"/>
    <property type="evidence" value="ECO:0007669"/>
    <property type="project" value="UniProtKB-SubCell"/>
</dbReference>
<comment type="caution">
    <text evidence="13">The sequence shown here is derived from an EMBL/GenBank/DDBJ whole genome shotgun (WGS) entry which is preliminary data.</text>
</comment>
<comment type="similarity">
    <text evidence="2">Belongs to the CorA metal ion transporter (MIT) (TC 1.A.35) family.</text>
</comment>
<evidence type="ECO:0000256" key="5">
    <source>
        <dbReference type="ARBA" id="ARBA00022692"/>
    </source>
</evidence>
<dbReference type="SUPFAM" id="SSF143865">
    <property type="entry name" value="CorA soluble domain-like"/>
    <property type="match status" value="1"/>
</dbReference>
<evidence type="ECO:0000256" key="8">
    <source>
        <dbReference type="ARBA" id="ARBA00023065"/>
    </source>
</evidence>
<evidence type="ECO:0008006" key="15">
    <source>
        <dbReference type="Google" id="ProtNLM"/>
    </source>
</evidence>
<reference evidence="13 14" key="1">
    <citation type="submission" date="2017-08" db="EMBL/GenBank/DDBJ databases">
        <title>Infants hospitalized years apart are colonized by the same room-sourced microbial strains.</title>
        <authorList>
            <person name="Brooks B."/>
            <person name="Olm M.R."/>
            <person name="Firek B.A."/>
            <person name="Baker R."/>
            <person name="Thomas B.C."/>
            <person name="Morowitz M.J."/>
            <person name="Banfield J.F."/>
        </authorList>
    </citation>
    <scope>NUCLEOTIDE SEQUENCE [LARGE SCALE GENOMIC DNA]</scope>
    <source>
        <strain evidence="13">S2_018_000_R3_110</strain>
    </source>
</reference>
<keyword evidence="3" id="KW-0813">Transport</keyword>
<dbReference type="FunFam" id="1.20.58.340:FF:000004">
    <property type="entry name" value="Magnesium transport protein CorA"/>
    <property type="match status" value="1"/>
</dbReference>
<feature type="transmembrane region" description="Helical" evidence="12">
    <location>
        <begin position="98"/>
        <end position="118"/>
    </location>
</feature>
<evidence type="ECO:0000256" key="10">
    <source>
        <dbReference type="ARBA" id="ARBA00034269"/>
    </source>
</evidence>
<comment type="catalytic activity">
    <reaction evidence="10">
        <text>Mg(2+)(in) = Mg(2+)(out)</text>
        <dbReference type="Rhea" id="RHEA:29827"/>
        <dbReference type="ChEBI" id="CHEBI:18420"/>
    </reaction>
</comment>
<dbReference type="GO" id="GO:0015095">
    <property type="term" value="F:magnesium ion transmembrane transporter activity"/>
    <property type="evidence" value="ECO:0007669"/>
    <property type="project" value="TreeGrafter"/>
</dbReference>
<keyword evidence="4" id="KW-1003">Cell membrane</keyword>
<evidence type="ECO:0000256" key="7">
    <source>
        <dbReference type="ARBA" id="ARBA00022989"/>
    </source>
</evidence>
<evidence type="ECO:0000256" key="3">
    <source>
        <dbReference type="ARBA" id="ARBA00022448"/>
    </source>
</evidence>
<dbReference type="InterPro" id="IPR045863">
    <property type="entry name" value="CorA_TM1_TM2"/>
</dbReference>
<dbReference type="AlphaFoldDB" id="A0A2W5APZ5"/>
<accession>A0A2W5APZ5</accession>
<proteinExistence type="inferred from homology"/>
<comment type="function">
    <text evidence="11">Mediates influx of magnesium ions. Alternates between open and closed states. Activated by low cytoplasmic Mg(2+) levels. Inactive when cytoplasmic Mg(2+) levels are high.</text>
</comment>
<evidence type="ECO:0000256" key="11">
    <source>
        <dbReference type="ARBA" id="ARBA00045497"/>
    </source>
</evidence>
<dbReference type="GO" id="GO:0015087">
    <property type="term" value="F:cobalt ion transmembrane transporter activity"/>
    <property type="evidence" value="ECO:0007669"/>
    <property type="project" value="TreeGrafter"/>
</dbReference>
<dbReference type="PANTHER" id="PTHR46494:SF1">
    <property type="entry name" value="CORA FAMILY METAL ION TRANSPORTER (EUROFUNG)"/>
    <property type="match status" value="1"/>
</dbReference>
<dbReference type="EMBL" id="QFNF01000059">
    <property type="protein sequence ID" value="PZO73145.1"/>
    <property type="molecule type" value="Genomic_DNA"/>
</dbReference>
<keyword evidence="6" id="KW-0460">Magnesium</keyword>
<comment type="subcellular location">
    <subcellularLocation>
        <location evidence="1">Cell membrane</location>
        <topology evidence="1">Multi-pass membrane protein</topology>
    </subcellularLocation>
</comment>
<evidence type="ECO:0000256" key="12">
    <source>
        <dbReference type="SAM" id="Phobius"/>
    </source>
</evidence>
<keyword evidence="8" id="KW-0406">Ion transport</keyword>
<keyword evidence="9 12" id="KW-0472">Membrane</keyword>
<dbReference type="PANTHER" id="PTHR46494">
    <property type="entry name" value="CORA FAMILY METAL ION TRANSPORTER (EUROFUNG)"/>
    <property type="match status" value="1"/>
</dbReference>
<evidence type="ECO:0000313" key="14">
    <source>
        <dbReference type="Proteomes" id="UP000248614"/>
    </source>
</evidence>
<organism evidence="13 14">
    <name type="scientific">Sphingomonas hengshuiensis</name>
    <dbReference type="NCBI Taxonomy" id="1609977"/>
    <lineage>
        <taxon>Bacteria</taxon>
        <taxon>Pseudomonadati</taxon>
        <taxon>Pseudomonadota</taxon>
        <taxon>Alphaproteobacteria</taxon>
        <taxon>Sphingomonadales</taxon>
        <taxon>Sphingomonadaceae</taxon>
        <taxon>Sphingomonas</taxon>
    </lineage>
</organism>
<evidence type="ECO:0000256" key="4">
    <source>
        <dbReference type="ARBA" id="ARBA00022475"/>
    </source>
</evidence>
<dbReference type="Gene3D" id="1.20.58.340">
    <property type="entry name" value="Magnesium transport protein CorA, transmembrane region"/>
    <property type="match status" value="2"/>
</dbReference>
<protein>
    <recommendedName>
        <fullName evidence="15">Magnesium transporter</fullName>
    </recommendedName>
</protein>
<evidence type="ECO:0000256" key="6">
    <source>
        <dbReference type="ARBA" id="ARBA00022842"/>
    </source>
</evidence>
<name>A0A2W5APZ5_9SPHN</name>
<evidence type="ECO:0000256" key="2">
    <source>
        <dbReference type="ARBA" id="ARBA00009765"/>
    </source>
</evidence>
<dbReference type="InterPro" id="IPR002523">
    <property type="entry name" value="MgTranspt_CorA/ZnTranspt_ZntB"/>
</dbReference>
<keyword evidence="7 12" id="KW-1133">Transmembrane helix</keyword>
<keyword evidence="5 12" id="KW-0812">Transmembrane</keyword>
<dbReference type="InterPro" id="IPR045861">
    <property type="entry name" value="CorA_cytoplasmic_dom"/>
</dbReference>
<dbReference type="GO" id="GO:0000287">
    <property type="term" value="F:magnesium ion binding"/>
    <property type="evidence" value="ECO:0007669"/>
    <property type="project" value="TreeGrafter"/>
</dbReference>
<dbReference type="Pfam" id="PF01544">
    <property type="entry name" value="CorA"/>
    <property type="match status" value="1"/>
</dbReference>
<evidence type="ECO:0000313" key="13">
    <source>
        <dbReference type="EMBL" id="PZO73145.1"/>
    </source>
</evidence>
<dbReference type="GO" id="GO:0050897">
    <property type="term" value="F:cobalt ion binding"/>
    <property type="evidence" value="ECO:0007669"/>
    <property type="project" value="TreeGrafter"/>
</dbReference>
<feature type="transmembrane region" description="Helical" evidence="12">
    <location>
        <begin position="67"/>
        <end position="86"/>
    </location>
</feature>
<gene>
    <name evidence="13" type="ORF">DI632_14975</name>
</gene>